<evidence type="ECO:0000313" key="4">
    <source>
        <dbReference type="EMBL" id="CAB4222947.1"/>
    </source>
</evidence>
<dbReference type="Gene3D" id="2.40.160.10">
    <property type="entry name" value="Porin"/>
    <property type="match status" value="1"/>
</dbReference>
<accession>A0A6J5PY54</accession>
<proteinExistence type="predicted"/>
<dbReference type="InterPro" id="IPR010870">
    <property type="entry name" value="Porin_O/P"/>
</dbReference>
<name>A0A6J5PY54_9CAUD</name>
<dbReference type="EMBL" id="LR796815">
    <property type="protein sequence ID" value="CAB4168128.1"/>
    <property type="molecule type" value="Genomic_DNA"/>
</dbReference>
<dbReference type="EMBL" id="LR796858">
    <property type="protein sequence ID" value="CAB4170486.1"/>
    <property type="molecule type" value="Genomic_DNA"/>
</dbReference>
<sequence length="443" mass="49079">MQKVSLMLFIVSLVTFNVNATDLYVDKTTNQVFTVPGDNRDKLEDTVSKVDPQNHANIPRKNWTDAITVRGYTQFRYEPLLKGDGVNLSSPGDKYISNNQGFGVRRARLIFFGDISDHLYWYSQTEFNATPTGVTGTGVAQVRDAYADISFDDRKEHRVRVGISKVPFGFEILQSSQNRLGFDRADAINSASRDERDMGVTYMWAPAEIRDRFRDLVRSGLKGSGDFGVVAFSVYNGQGLNRLEVNDSLHTLARVSYPFKFASGQFFEVGMSAFTGKFVPTRASGGAAIGTPTILGNPFATTATGTSGVGLTDQRVGMHAVYYPQPFGMQAEWNTGTTATLDPSRKNISAGHLGGGYVQSMYRTVTSNGAVTPYVKWQKYDGAERSSDNSPFIHLKETEIGVEWQPRPELELTVAVARMDRTNPGTLVQAQADLIRMQLQWNY</sequence>
<protein>
    <submittedName>
        <fullName evidence="3">Phosphate-selective porin O/P</fullName>
    </submittedName>
</protein>
<gene>
    <name evidence="4" type="ORF">UFOVP1666_11</name>
    <name evidence="1" type="ORF">UFOVP867_164</name>
    <name evidence="2" type="ORF">UFOVP913_34</name>
    <name evidence="3" type="ORF">UFOVP993_87</name>
</gene>
<dbReference type="SUPFAM" id="SSF56935">
    <property type="entry name" value="Porins"/>
    <property type="match status" value="1"/>
</dbReference>
<dbReference type="Pfam" id="PF07396">
    <property type="entry name" value="Porin_O_P"/>
    <property type="match status" value="1"/>
</dbReference>
<dbReference type="InterPro" id="IPR023614">
    <property type="entry name" value="Porin_dom_sf"/>
</dbReference>
<reference evidence="3" key="1">
    <citation type="submission" date="2020-05" db="EMBL/GenBank/DDBJ databases">
        <authorList>
            <person name="Chiriac C."/>
            <person name="Salcher M."/>
            <person name="Ghai R."/>
            <person name="Kavagutti S V."/>
        </authorList>
    </citation>
    <scope>NUCLEOTIDE SEQUENCE</scope>
</reference>
<evidence type="ECO:0000313" key="1">
    <source>
        <dbReference type="EMBL" id="CAB4168128.1"/>
    </source>
</evidence>
<dbReference type="EMBL" id="LR797534">
    <property type="protein sequence ID" value="CAB4222947.1"/>
    <property type="molecule type" value="Genomic_DNA"/>
</dbReference>
<dbReference type="EMBL" id="LR796944">
    <property type="protein sequence ID" value="CAB4176933.1"/>
    <property type="molecule type" value="Genomic_DNA"/>
</dbReference>
<evidence type="ECO:0000313" key="2">
    <source>
        <dbReference type="EMBL" id="CAB4170486.1"/>
    </source>
</evidence>
<evidence type="ECO:0000313" key="3">
    <source>
        <dbReference type="EMBL" id="CAB4176933.1"/>
    </source>
</evidence>
<organism evidence="3">
    <name type="scientific">uncultured Caudovirales phage</name>
    <dbReference type="NCBI Taxonomy" id="2100421"/>
    <lineage>
        <taxon>Viruses</taxon>
        <taxon>Duplodnaviria</taxon>
        <taxon>Heunggongvirae</taxon>
        <taxon>Uroviricota</taxon>
        <taxon>Caudoviricetes</taxon>
        <taxon>Peduoviridae</taxon>
        <taxon>Maltschvirus</taxon>
        <taxon>Maltschvirus maltsch</taxon>
    </lineage>
</organism>